<organism evidence="4">
    <name type="scientific">Enterococcus avium</name>
    <name type="common">Streptococcus avium</name>
    <dbReference type="NCBI Taxonomy" id="33945"/>
    <lineage>
        <taxon>Bacteria</taxon>
        <taxon>Bacillati</taxon>
        <taxon>Bacillota</taxon>
        <taxon>Bacilli</taxon>
        <taxon>Lactobacillales</taxon>
        <taxon>Enterococcaceae</taxon>
        <taxon>Enterococcus</taxon>
    </lineage>
</organism>
<feature type="domain" description="Bacterial type II secretion system protein E" evidence="3">
    <location>
        <begin position="194"/>
        <end position="372"/>
    </location>
</feature>
<dbReference type="RefSeq" id="WP_010724466.1">
    <property type="nucleotide sequence ID" value="NZ_KX976485.1"/>
</dbReference>
<gene>
    <name evidence="4" type="ORF">pEA19081_p70</name>
</gene>
<dbReference type="CDD" id="cd01130">
    <property type="entry name" value="VirB11-like_ATPase"/>
    <property type="match status" value="1"/>
</dbReference>
<dbReference type="Gene3D" id="3.40.50.300">
    <property type="entry name" value="P-loop containing nucleotide triphosphate hydrolases"/>
    <property type="match status" value="1"/>
</dbReference>
<evidence type="ECO:0000313" key="4">
    <source>
        <dbReference type="EMBL" id="APB62566.1"/>
    </source>
</evidence>
<evidence type="ECO:0000256" key="1">
    <source>
        <dbReference type="ARBA" id="ARBA00006611"/>
    </source>
</evidence>
<reference evidence="4" key="1">
    <citation type="journal article" date="2017" name="Front. Microbiol.">
        <title>Identification of Novel Conjugative Plasmids with Multiple Copies of fosB that Confer High-Level Fosfomycin Resistance to Vancomycin-Resistant Enterococci.</title>
        <authorList>
            <person name="Sun L."/>
            <person name="Zhang P."/>
            <person name="Qu T."/>
            <person name="Chen Y."/>
            <person name="Hua X."/>
            <person name="Shi K."/>
            <person name="Yu Y."/>
        </authorList>
    </citation>
    <scope>NUCLEOTIDE SEQUENCE</scope>
    <source>
        <strain evidence="4">19081</strain>
        <plasmid evidence="4">pEA19081</plasmid>
    </source>
</reference>
<evidence type="ECO:0000256" key="2">
    <source>
        <dbReference type="SAM" id="MobiDB-lite"/>
    </source>
</evidence>
<dbReference type="SUPFAM" id="SSF52540">
    <property type="entry name" value="P-loop containing nucleoside triphosphate hydrolases"/>
    <property type="match status" value="1"/>
</dbReference>
<dbReference type="AlphaFoldDB" id="A0A286Q5N7"/>
<keyword evidence="4" id="KW-0614">Plasmid</keyword>
<comment type="similarity">
    <text evidence="1">Belongs to the GSP E family.</text>
</comment>
<proteinExistence type="inferred from homology"/>
<dbReference type="PANTHER" id="PTHR30486:SF6">
    <property type="entry name" value="TYPE IV PILUS RETRACTATION ATPASE PILT"/>
    <property type="match status" value="1"/>
</dbReference>
<dbReference type="PANTHER" id="PTHR30486">
    <property type="entry name" value="TWITCHING MOTILITY PROTEIN PILT"/>
    <property type="match status" value="1"/>
</dbReference>
<geneLocation type="plasmid" evidence="4">
    <name>pEA19081</name>
</geneLocation>
<dbReference type="InterPro" id="IPR001482">
    <property type="entry name" value="T2SS/T4SS_dom"/>
</dbReference>
<evidence type="ECO:0000259" key="3">
    <source>
        <dbReference type="Pfam" id="PF00437"/>
    </source>
</evidence>
<feature type="region of interest" description="Disordered" evidence="2">
    <location>
        <begin position="454"/>
        <end position="475"/>
    </location>
</feature>
<sequence length="475" mass="54324">MRVIEQEKPSQPTKSLVNLVKAKKFIKAENNISVKDEDFLQTLLEDDTANYNPPIEEARLNMIRDDLTRNYSEEVLQALTDDEIRKKLVEVVLKEHGSLFNKDKSREVAEYVVRECIGTGIIERIMTNDDITDVGWNGSQLSIETNSNKWLIDGEKLNITQEYIERVISKYAVVNDRDFNTGNPILDGMFKNVRISATHIDNSPDGATMSMRVARPKLALNTTNFENFAPDYILDLFEKMVKTKANICISGETGTGKTELQKLLLSFIDNHDRMIMIEDVQETHAKELFPDKDIYAWITTPKKTISDLVKACLRNNPRWIIVSETRGAEAYEMLQAILSGHHVITTLHAINARAIPRRFVNMCASGYNINETAVEEDINRYFDFGVHIKKVVINGKVIRYLNEIVEFSDTGTTTVFKQKLINGEFIRENGALSDDFKERMAEKFISFEFPEDKIEKEDSETNELNSENSEVEVIT</sequence>
<dbReference type="GO" id="GO:0016887">
    <property type="term" value="F:ATP hydrolysis activity"/>
    <property type="evidence" value="ECO:0007669"/>
    <property type="project" value="InterPro"/>
</dbReference>
<name>A0A286Q5N7_ENTAV</name>
<feature type="compositionally biased region" description="Low complexity" evidence="2">
    <location>
        <begin position="462"/>
        <end position="475"/>
    </location>
</feature>
<dbReference type="InterPro" id="IPR027417">
    <property type="entry name" value="P-loop_NTPase"/>
</dbReference>
<dbReference type="EMBL" id="KX976485">
    <property type="protein sequence ID" value="APB62566.1"/>
    <property type="molecule type" value="Genomic_DNA"/>
</dbReference>
<dbReference type="InterPro" id="IPR050921">
    <property type="entry name" value="T4SS_GSP_E_ATPase"/>
</dbReference>
<accession>A0A286Q5N7</accession>
<dbReference type="Gene3D" id="3.30.450.380">
    <property type="match status" value="1"/>
</dbReference>
<protein>
    <submittedName>
        <fullName evidence="4">General secretion pathway protein E</fullName>
    </submittedName>
</protein>
<dbReference type="Pfam" id="PF00437">
    <property type="entry name" value="T2SSE"/>
    <property type="match status" value="1"/>
</dbReference>